<evidence type="ECO:0000313" key="1">
    <source>
        <dbReference type="EMBL" id="MFD2159905.1"/>
    </source>
</evidence>
<dbReference type="Proteomes" id="UP001597389">
    <property type="component" value="Unassembled WGS sequence"/>
</dbReference>
<dbReference type="EMBL" id="JBHUJB010000058">
    <property type="protein sequence ID" value="MFD2159905.1"/>
    <property type="molecule type" value="Genomic_DNA"/>
</dbReference>
<proteinExistence type="predicted"/>
<gene>
    <name evidence="1" type="ORF">ACFSW8_13435</name>
</gene>
<comment type="caution">
    <text evidence="1">The sequence shown here is derived from an EMBL/GenBank/DDBJ whole genome shotgun (WGS) entry which is preliminary data.</text>
</comment>
<organism evidence="1 2">
    <name type="scientific">Rubritalea tangerina</name>
    <dbReference type="NCBI Taxonomy" id="430798"/>
    <lineage>
        <taxon>Bacteria</taxon>
        <taxon>Pseudomonadati</taxon>
        <taxon>Verrucomicrobiota</taxon>
        <taxon>Verrucomicrobiia</taxon>
        <taxon>Verrucomicrobiales</taxon>
        <taxon>Rubritaleaceae</taxon>
        <taxon>Rubritalea</taxon>
    </lineage>
</organism>
<sequence length="113" mass="12876">MPFSPVTKFEVADDCIYLTVRVWEMTNHTDSKGYFILTKHHEIAFRFDDISSQSLDDFIADNIFDTLRFSTVEHYERDSVFTVDLDSVMGSDLCGTFTAQTGLVTSVTPYTPN</sequence>
<dbReference type="RefSeq" id="WP_377090708.1">
    <property type="nucleotide sequence ID" value="NZ_JBHSJL010000014.1"/>
</dbReference>
<reference evidence="2" key="1">
    <citation type="journal article" date="2019" name="Int. J. Syst. Evol. Microbiol.">
        <title>The Global Catalogue of Microorganisms (GCM) 10K type strain sequencing project: providing services to taxonomists for standard genome sequencing and annotation.</title>
        <authorList>
            <consortium name="The Broad Institute Genomics Platform"/>
            <consortium name="The Broad Institute Genome Sequencing Center for Infectious Disease"/>
            <person name="Wu L."/>
            <person name="Ma J."/>
        </authorList>
    </citation>
    <scope>NUCLEOTIDE SEQUENCE [LARGE SCALE GENOMIC DNA]</scope>
    <source>
        <strain evidence="2">CCUG 57942</strain>
    </source>
</reference>
<keyword evidence="2" id="KW-1185">Reference proteome</keyword>
<name>A0ABW4ZDB3_9BACT</name>
<accession>A0ABW4ZDB3</accession>
<evidence type="ECO:0000313" key="2">
    <source>
        <dbReference type="Proteomes" id="UP001597389"/>
    </source>
</evidence>
<protein>
    <submittedName>
        <fullName evidence="1">Uncharacterized protein</fullName>
    </submittedName>
</protein>